<organism evidence="5 6">
    <name type="scientific">Didymodactylos carnosus</name>
    <dbReference type="NCBI Taxonomy" id="1234261"/>
    <lineage>
        <taxon>Eukaryota</taxon>
        <taxon>Metazoa</taxon>
        <taxon>Spiralia</taxon>
        <taxon>Gnathifera</taxon>
        <taxon>Rotifera</taxon>
        <taxon>Eurotatoria</taxon>
        <taxon>Bdelloidea</taxon>
        <taxon>Philodinida</taxon>
        <taxon>Philodinidae</taxon>
        <taxon>Didymodactylos</taxon>
    </lineage>
</organism>
<dbReference type="GO" id="GO:0005929">
    <property type="term" value="C:cilium"/>
    <property type="evidence" value="ECO:0007669"/>
    <property type="project" value="TreeGrafter"/>
</dbReference>
<feature type="compositionally biased region" description="Low complexity" evidence="2">
    <location>
        <begin position="46"/>
        <end position="60"/>
    </location>
</feature>
<feature type="compositionally biased region" description="Basic and acidic residues" evidence="2">
    <location>
        <begin position="64"/>
        <end position="74"/>
    </location>
</feature>
<evidence type="ECO:0000259" key="3">
    <source>
        <dbReference type="Pfam" id="PF01167"/>
    </source>
</evidence>
<gene>
    <name evidence="4" type="ORF">OVA965_LOCUS17003</name>
    <name evidence="5" type="ORF">TMI583_LOCUS17014</name>
</gene>
<name>A0A8S2JNI5_9BILA</name>
<sequence length="307" mass="34709">MESVSENVQRASSRQMNDNNAEELPPIQRQRPRIAFDDDEGDHIFSFYTSSHNSTSSSSTEQKGTPHELADVDRHRRPSEAINQHSIHPNVRNRTESSSVEPHMGSSTFIQAFDMMQENLLRFVFHPIPKDSTGFIQCRLTRDKHDGGIGKRLFPTYSLQAEREGGKKVHLLAARKRGTGPHSNYVISTNVDDLSRDGEFYVGHLKGHNLRSSEYSIYDNRTNPENTEKDAGHTVGCEIAAIIYLKGLRTMTILLSNVEEGNHEQARTAPEGLIEKWKHKKTMNVIELHNQVPVWDDGEPCPTKTIA</sequence>
<dbReference type="PANTHER" id="PTHR16517">
    <property type="entry name" value="TUBBY-RELATED"/>
    <property type="match status" value="1"/>
</dbReference>
<evidence type="ECO:0000313" key="5">
    <source>
        <dbReference type="EMBL" id="CAF3818985.1"/>
    </source>
</evidence>
<dbReference type="SUPFAM" id="SSF54518">
    <property type="entry name" value="Tubby C-terminal domain-like"/>
    <property type="match status" value="1"/>
</dbReference>
<evidence type="ECO:0000256" key="2">
    <source>
        <dbReference type="SAM" id="MobiDB-lite"/>
    </source>
</evidence>
<comment type="caution">
    <text evidence="5">The sequence shown here is derived from an EMBL/GenBank/DDBJ whole genome shotgun (WGS) entry which is preliminary data.</text>
</comment>
<accession>A0A8S2JNI5</accession>
<dbReference type="Proteomes" id="UP000682733">
    <property type="component" value="Unassembled WGS sequence"/>
</dbReference>
<dbReference type="PRINTS" id="PR01573">
    <property type="entry name" value="SUPERTUBBY"/>
</dbReference>
<protein>
    <recommendedName>
        <fullName evidence="3">Tubby C-terminal domain-containing protein</fullName>
    </recommendedName>
</protein>
<dbReference type="AlphaFoldDB" id="A0A8S2JNI5"/>
<feature type="domain" description="Tubby C-terminal" evidence="3">
    <location>
        <begin position="126"/>
        <end position="297"/>
    </location>
</feature>
<dbReference type="InterPro" id="IPR000007">
    <property type="entry name" value="Tubby_C"/>
</dbReference>
<dbReference type="EMBL" id="CAJOBA010008051">
    <property type="protein sequence ID" value="CAF3818985.1"/>
    <property type="molecule type" value="Genomic_DNA"/>
</dbReference>
<dbReference type="Proteomes" id="UP000677228">
    <property type="component" value="Unassembled WGS sequence"/>
</dbReference>
<evidence type="ECO:0000313" key="6">
    <source>
        <dbReference type="Proteomes" id="UP000682733"/>
    </source>
</evidence>
<feature type="compositionally biased region" description="Polar residues" evidence="2">
    <location>
        <begin position="1"/>
        <end position="19"/>
    </location>
</feature>
<dbReference type="PANTHER" id="PTHR16517:SF7">
    <property type="entry name" value="PROTEIN KING TUBBY"/>
    <property type="match status" value="1"/>
</dbReference>
<reference evidence="5" key="1">
    <citation type="submission" date="2021-02" db="EMBL/GenBank/DDBJ databases">
        <authorList>
            <person name="Nowell W R."/>
        </authorList>
    </citation>
    <scope>NUCLEOTIDE SEQUENCE</scope>
</reference>
<comment type="similarity">
    <text evidence="1">Belongs to the TUB family.</text>
</comment>
<proteinExistence type="inferred from homology"/>
<dbReference type="EMBL" id="CAJNOK010008037">
    <property type="protein sequence ID" value="CAF1052318.1"/>
    <property type="molecule type" value="Genomic_DNA"/>
</dbReference>
<dbReference type="Gene3D" id="3.20.90.10">
    <property type="entry name" value="Tubby Protein, Chain A"/>
    <property type="match status" value="1"/>
</dbReference>
<dbReference type="Pfam" id="PF01167">
    <property type="entry name" value="Tub"/>
    <property type="match status" value="1"/>
</dbReference>
<evidence type="ECO:0000256" key="1">
    <source>
        <dbReference type="ARBA" id="ARBA00007129"/>
    </source>
</evidence>
<evidence type="ECO:0000313" key="4">
    <source>
        <dbReference type="EMBL" id="CAF1052318.1"/>
    </source>
</evidence>
<feature type="region of interest" description="Disordered" evidence="2">
    <location>
        <begin position="1"/>
        <end position="103"/>
    </location>
</feature>
<dbReference type="GO" id="GO:0061512">
    <property type="term" value="P:protein localization to cilium"/>
    <property type="evidence" value="ECO:0007669"/>
    <property type="project" value="TreeGrafter"/>
</dbReference>
<dbReference type="InterPro" id="IPR025659">
    <property type="entry name" value="Tubby-like_C"/>
</dbReference>